<sequence length="59" mass="6161">MRKIHYRLAMTAGFFVASTAAIAVVIAVSTAGATAGKTQMKAWGLINVAQNSTSTTKMD</sequence>
<name>A0A3E0H138_9PSEU</name>
<keyword evidence="3" id="KW-1185">Reference proteome</keyword>
<dbReference type="AlphaFoldDB" id="A0A3E0H138"/>
<comment type="caution">
    <text evidence="2">The sequence shown here is derived from an EMBL/GenBank/DDBJ whole genome shotgun (WGS) entry which is preliminary data.</text>
</comment>
<dbReference type="RefSeq" id="WP_147328820.1">
    <property type="nucleotide sequence ID" value="NZ_CP144375.1"/>
</dbReference>
<evidence type="ECO:0000313" key="3">
    <source>
        <dbReference type="Proteomes" id="UP000256269"/>
    </source>
</evidence>
<dbReference type="Proteomes" id="UP000256269">
    <property type="component" value="Unassembled WGS sequence"/>
</dbReference>
<dbReference type="EMBL" id="QUNO01000017">
    <property type="protein sequence ID" value="REH35760.1"/>
    <property type="molecule type" value="Genomic_DNA"/>
</dbReference>
<evidence type="ECO:0000256" key="1">
    <source>
        <dbReference type="SAM" id="SignalP"/>
    </source>
</evidence>
<gene>
    <name evidence="2" type="ORF">BCF44_117148</name>
</gene>
<feature type="signal peptide" evidence="1">
    <location>
        <begin position="1"/>
        <end position="23"/>
    </location>
</feature>
<organism evidence="2 3">
    <name type="scientific">Kutzneria buriramensis</name>
    <dbReference type="NCBI Taxonomy" id="1045776"/>
    <lineage>
        <taxon>Bacteria</taxon>
        <taxon>Bacillati</taxon>
        <taxon>Actinomycetota</taxon>
        <taxon>Actinomycetes</taxon>
        <taxon>Pseudonocardiales</taxon>
        <taxon>Pseudonocardiaceae</taxon>
        <taxon>Kutzneria</taxon>
    </lineage>
</organism>
<keyword evidence="1" id="KW-0732">Signal</keyword>
<accession>A0A3E0H138</accession>
<reference evidence="2 3" key="1">
    <citation type="submission" date="2018-08" db="EMBL/GenBank/DDBJ databases">
        <title>Genomic Encyclopedia of Archaeal and Bacterial Type Strains, Phase II (KMG-II): from individual species to whole genera.</title>
        <authorList>
            <person name="Goeker M."/>
        </authorList>
    </citation>
    <scope>NUCLEOTIDE SEQUENCE [LARGE SCALE GENOMIC DNA]</scope>
    <source>
        <strain evidence="2 3">DSM 45791</strain>
    </source>
</reference>
<proteinExistence type="predicted"/>
<protein>
    <submittedName>
        <fullName evidence="2">Uncharacterized protein</fullName>
    </submittedName>
</protein>
<evidence type="ECO:0000313" key="2">
    <source>
        <dbReference type="EMBL" id="REH35760.1"/>
    </source>
</evidence>
<feature type="chain" id="PRO_5039282589" evidence="1">
    <location>
        <begin position="24"/>
        <end position="59"/>
    </location>
</feature>